<dbReference type="Gene3D" id="3.30.430.20">
    <property type="entry name" value="Gnk2 domain, C-X8-C-X2-C motif"/>
    <property type="match status" value="2"/>
</dbReference>
<sequence length="630" mass="69622">MCSVLFFLTKSKIKKEHKMMKIIAHFATALFCSLLFSLQTMSESVQMLTDCNQLSDNFTRTSSYRSNRDNLLSTLRDRSSLESYSNVTVGPSPNTVYGMFLCRGDINRTSCSNCIYAATLSVAETCNSHKGASIFYDECIVQYSNVSFFTLVEDAPAIRRYSPSSSLGSSDFFNQTLPGKIYELILRAFSSSLSSPIPYFAEDREHVTQLEGSYDLKALVQCSPDLDPRNCTECLRLAVKDFFECCSHARLAQIIFPKCLVMYNVSALQPSLGVINGSTVFGYGFSKSLFLKSRAYHCHLSGNAEDVTKARFSPAPGLTVTSSPMPPFHSYVIFIPFTLCFTVHKAVIMRWREDPRLYATETDKKIHRTTSIGLTCPLVGLLISVESGSFLRCCVQCFSGKRPDVFFTGDCRTSLGASASSVQIPARTPYSQRSPLFLSPGTDELFHPPFEEPLTPSDTRYGSSPWLDLKSFRSFLSLSFPTMMMPAFSLLRNLVGRRQSSLGDSSFKGGGKFSLGEDFSASTLGKCSSFYTVLLSYVAVCTGPEDASETTSVYLVGENWVSTSLVTNFQLSDFVVKLLSTHSSFALNSLSSSHEDLSILASFAYVVYAYNQRGCLIPSSCTVVPKNIEV</sequence>
<organism evidence="4">
    <name type="scientific">Brassica cretica</name>
    <name type="common">Mustard</name>
    <dbReference type="NCBI Taxonomy" id="69181"/>
    <lineage>
        <taxon>Eukaryota</taxon>
        <taxon>Viridiplantae</taxon>
        <taxon>Streptophyta</taxon>
        <taxon>Embryophyta</taxon>
        <taxon>Tracheophyta</taxon>
        <taxon>Spermatophyta</taxon>
        <taxon>Magnoliopsida</taxon>
        <taxon>eudicotyledons</taxon>
        <taxon>Gunneridae</taxon>
        <taxon>Pentapetalae</taxon>
        <taxon>rosids</taxon>
        <taxon>malvids</taxon>
        <taxon>Brassicales</taxon>
        <taxon>Brassicaceae</taxon>
        <taxon>Brassiceae</taxon>
        <taxon>Brassica</taxon>
    </lineage>
</organism>
<dbReference type="InterPro" id="IPR002902">
    <property type="entry name" value="GNK2"/>
</dbReference>
<gene>
    <name evidence="4" type="ORF">F2Q70_00001297</name>
</gene>
<proteinExistence type="predicted"/>
<dbReference type="CDD" id="cd23509">
    <property type="entry name" value="Gnk2-like"/>
    <property type="match status" value="2"/>
</dbReference>
<keyword evidence="2" id="KW-0677">Repeat</keyword>
<feature type="domain" description="Gnk2-homologous" evidence="3">
    <location>
        <begin position="46"/>
        <end position="148"/>
    </location>
</feature>
<dbReference type="EMBL" id="QGKY02001015">
    <property type="protein sequence ID" value="KAF2570659.1"/>
    <property type="molecule type" value="Genomic_DNA"/>
</dbReference>
<reference evidence="4" key="1">
    <citation type="submission" date="2019-12" db="EMBL/GenBank/DDBJ databases">
        <title>Genome sequencing and annotation of Brassica cretica.</title>
        <authorList>
            <person name="Studholme D.J."/>
            <person name="Sarris P.F."/>
        </authorList>
    </citation>
    <scope>NUCLEOTIDE SEQUENCE</scope>
    <source>
        <strain evidence="4">PFS-102/07</strain>
        <tissue evidence="4">Leaf</tissue>
    </source>
</reference>
<evidence type="ECO:0000256" key="1">
    <source>
        <dbReference type="ARBA" id="ARBA00022729"/>
    </source>
</evidence>
<dbReference type="PANTHER" id="PTHR32099:SF46">
    <property type="entry name" value="CYSTEINE-RICH REPEAT SECRETORY PROTEIN 5-RELATED"/>
    <property type="match status" value="1"/>
</dbReference>
<comment type="caution">
    <text evidence="4">The sequence shown here is derived from an EMBL/GenBank/DDBJ whole genome shotgun (WGS) entry which is preliminary data.</text>
</comment>
<dbReference type="PANTHER" id="PTHR32099">
    <property type="entry name" value="CYSTEINE-RICH REPEAT SECRETORY PROTEIN"/>
    <property type="match status" value="1"/>
</dbReference>
<accession>A0A8S9ILG0</accession>
<dbReference type="InterPro" id="IPR038408">
    <property type="entry name" value="GNK2_sf"/>
</dbReference>
<evidence type="ECO:0000313" key="4">
    <source>
        <dbReference type="EMBL" id="KAF2570659.1"/>
    </source>
</evidence>
<feature type="domain" description="Gnk2-homologous" evidence="3">
    <location>
        <begin position="154"/>
        <end position="268"/>
    </location>
</feature>
<name>A0A8S9ILG0_BRACR</name>
<dbReference type="Pfam" id="PF01657">
    <property type="entry name" value="Stress-antifung"/>
    <property type="match status" value="2"/>
</dbReference>
<protein>
    <recommendedName>
        <fullName evidence="3">Gnk2-homologous domain-containing protein</fullName>
    </recommendedName>
</protein>
<evidence type="ECO:0000256" key="2">
    <source>
        <dbReference type="ARBA" id="ARBA00022737"/>
    </source>
</evidence>
<dbReference type="PROSITE" id="PS51473">
    <property type="entry name" value="GNK2"/>
    <property type="match status" value="2"/>
</dbReference>
<evidence type="ECO:0000259" key="3">
    <source>
        <dbReference type="PROSITE" id="PS51473"/>
    </source>
</evidence>
<dbReference type="AlphaFoldDB" id="A0A8S9ILG0"/>
<keyword evidence="1" id="KW-0732">Signal</keyword>